<protein>
    <submittedName>
        <fullName evidence="2">Uncharacterized protein</fullName>
    </submittedName>
</protein>
<reference evidence="2" key="1">
    <citation type="journal article" date="2020" name="Stud. Mycol.">
        <title>101 Dothideomycetes genomes: a test case for predicting lifestyles and emergence of pathogens.</title>
        <authorList>
            <person name="Haridas S."/>
            <person name="Albert R."/>
            <person name="Binder M."/>
            <person name="Bloem J."/>
            <person name="Labutti K."/>
            <person name="Salamov A."/>
            <person name="Andreopoulos B."/>
            <person name="Baker S."/>
            <person name="Barry K."/>
            <person name="Bills G."/>
            <person name="Bluhm B."/>
            <person name="Cannon C."/>
            <person name="Castanera R."/>
            <person name="Culley D."/>
            <person name="Daum C."/>
            <person name="Ezra D."/>
            <person name="Gonzalez J."/>
            <person name="Henrissat B."/>
            <person name="Kuo A."/>
            <person name="Liang C."/>
            <person name="Lipzen A."/>
            <person name="Lutzoni F."/>
            <person name="Magnuson J."/>
            <person name="Mondo S."/>
            <person name="Nolan M."/>
            <person name="Ohm R."/>
            <person name="Pangilinan J."/>
            <person name="Park H.-J."/>
            <person name="Ramirez L."/>
            <person name="Alfaro M."/>
            <person name="Sun H."/>
            <person name="Tritt A."/>
            <person name="Yoshinaga Y."/>
            <person name="Zwiers L.-H."/>
            <person name="Turgeon B."/>
            <person name="Goodwin S."/>
            <person name="Spatafora J."/>
            <person name="Crous P."/>
            <person name="Grigoriev I."/>
        </authorList>
    </citation>
    <scope>NUCLEOTIDE SEQUENCE</scope>
    <source>
        <strain evidence="2">CBS 115976</strain>
    </source>
</reference>
<evidence type="ECO:0000256" key="1">
    <source>
        <dbReference type="SAM" id="MobiDB-lite"/>
    </source>
</evidence>
<dbReference type="OrthoDB" id="3886346at2759"/>
<name>A0A6A6UHD3_9PEZI</name>
<evidence type="ECO:0000313" key="2">
    <source>
        <dbReference type="EMBL" id="KAF2671592.1"/>
    </source>
</evidence>
<feature type="region of interest" description="Disordered" evidence="1">
    <location>
        <begin position="236"/>
        <end position="282"/>
    </location>
</feature>
<organism evidence="2 3">
    <name type="scientific">Microthyrium microscopicum</name>
    <dbReference type="NCBI Taxonomy" id="703497"/>
    <lineage>
        <taxon>Eukaryota</taxon>
        <taxon>Fungi</taxon>
        <taxon>Dikarya</taxon>
        <taxon>Ascomycota</taxon>
        <taxon>Pezizomycotina</taxon>
        <taxon>Dothideomycetes</taxon>
        <taxon>Dothideomycetes incertae sedis</taxon>
        <taxon>Microthyriales</taxon>
        <taxon>Microthyriaceae</taxon>
        <taxon>Microthyrium</taxon>
    </lineage>
</organism>
<feature type="region of interest" description="Disordered" evidence="1">
    <location>
        <begin position="29"/>
        <end position="77"/>
    </location>
</feature>
<gene>
    <name evidence="2" type="ORF">BT63DRAFT_174253</name>
</gene>
<sequence length="303" mass="33826">MADVAKCFQFISENVPAWIATLESLEKKVKERQEQISRVPVPARQVKKTGSNESIRPKSPHTQSPDTRSPDANSPDTMLEVISAPQDRDVANPLDPQQLLLNSRKRKTASIISRDSTPSKYRTRSMIIVYYDSEIQSCFEQIVRYIGSARNGVRKARTAHRMEALTNGTTQDYRFVNSRTGPMDAFGAIDAALEKAQSLCERGAHQFLREGDCEAEIIGAKESFEEAKRLSDKELAQLAAKEQQPSDADEDEKQEVDGPLPSTMDFTLGPIEADDEPTSVEDLDSVLHYAKRSPRRKTALVAE</sequence>
<proteinExistence type="predicted"/>
<dbReference type="Proteomes" id="UP000799302">
    <property type="component" value="Unassembled WGS sequence"/>
</dbReference>
<feature type="compositionally biased region" description="Polar residues" evidence="1">
    <location>
        <begin position="48"/>
        <end position="76"/>
    </location>
</feature>
<dbReference type="EMBL" id="MU004232">
    <property type="protein sequence ID" value="KAF2671592.1"/>
    <property type="molecule type" value="Genomic_DNA"/>
</dbReference>
<dbReference type="AlphaFoldDB" id="A0A6A6UHD3"/>
<feature type="compositionally biased region" description="Acidic residues" evidence="1">
    <location>
        <begin position="272"/>
        <end position="282"/>
    </location>
</feature>
<keyword evidence="3" id="KW-1185">Reference proteome</keyword>
<evidence type="ECO:0000313" key="3">
    <source>
        <dbReference type="Proteomes" id="UP000799302"/>
    </source>
</evidence>
<accession>A0A6A6UHD3</accession>